<accession>A0A3M2X4F0</accession>
<reference evidence="1 2" key="1">
    <citation type="submission" date="2018-08" db="EMBL/GenBank/DDBJ databases">
        <title>Recombination of ecologically and evolutionarily significant loci maintains genetic cohesion in the Pseudomonas syringae species complex.</title>
        <authorList>
            <person name="Dillon M."/>
            <person name="Thakur S."/>
            <person name="Almeida R.N.D."/>
            <person name="Weir B.S."/>
            <person name="Guttman D.S."/>
        </authorList>
    </citation>
    <scope>NUCLEOTIDE SEQUENCE [LARGE SCALE GENOMIC DNA]</scope>
    <source>
        <strain evidence="1 2">19322</strain>
    </source>
</reference>
<organism evidence="1 2">
    <name type="scientific">Pseudomonas amygdali pv. morsprunorum</name>
    <dbReference type="NCBI Taxonomy" id="129138"/>
    <lineage>
        <taxon>Bacteria</taxon>
        <taxon>Pseudomonadati</taxon>
        <taxon>Pseudomonadota</taxon>
        <taxon>Gammaproteobacteria</taxon>
        <taxon>Pseudomonadales</taxon>
        <taxon>Pseudomonadaceae</taxon>
        <taxon>Pseudomonas</taxon>
        <taxon>Pseudomonas amygdali</taxon>
    </lineage>
</organism>
<sequence length="37" mass="4165">MRQLRNTATADDIPVHYVTVADGTQNAIVPWHKKLFG</sequence>
<comment type="caution">
    <text evidence="1">The sequence shown here is derived from an EMBL/GenBank/DDBJ whole genome shotgun (WGS) entry which is preliminary data.</text>
</comment>
<gene>
    <name evidence="1" type="ORF">ALQ94_101155</name>
</gene>
<protein>
    <submittedName>
        <fullName evidence="1">Uncharacterized protein</fullName>
    </submittedName>
</protein>
<name>A0A3M2X4F0_PSEA0</name>
<dbReference type="AlphaFoldDB" id="A0A3M2X4F0"/>
<evidence type="ECO:0000313" key="1">
    <source>
        <dbReference type="EMBL" id="RML58660.1"/>
    </source>
</evidence>
<dbReference type="EMBL" id="RBNS01000002">
    <property type="protein sequence ID" value="RML58660.1"/>
    <property type="molecule type" value="Genomic_DNA"/>
</dbReference>
<evidence type="ECO:0000313" key="2">
    <source>
        <dbReference type="Proteomes" id="UP000277952"/>
    </source>
</evidence>
<dbReference type="Proteomes" id="UP000277952">
    <property type="component" value="Unassembled WGS sequence"/>
</dbReference>
<proteinExistence type="predicted"/>